<name>A0A163JUJ8_ABSGL</name>
<gene>
    <name evidence="3" type="primary">ABSGL_09456.1 scaffold 11253</name>
</gene>
<keyword evidence="2" id="KW-0732">Signal</keyword>
<organism evidence="3">
    <name type="scientific">Absidia glauca</name>
    <name type="common">Pin mould</name>
    <dbReference type="NCBI Taxonomy" id="4829"/>
    <lineage>
        <taxon>Eukaryota</taxon>
        <taxon>Fungi</taxon>
        <taxon>Fungi incertae sedis</taxon>
        <taxon>Mucoromycota</taxon>
        <taxon>Mucoromycotina</taxon>
        <taxon>Mucoromycetes</taxon>
        <taxon>Mucorales</taxon>
        <taxon>Cunninghamellaceae</taxon>
        <taxon>Absidia</taxon>
    </lineage>
</organism>
<dbReference type="EMBL" id="LT554210">
    <property type="protein sequence ID" value="SAM03614.1"/>
    <property type="molecule type" value="Genomic_DNA"/>
</dbReference>
<dbReference type="InParanoid" id="A0A163JUJ8"/>
<keyword evidence="1" id="KW-0472">Membrane</keyword>
<feature type="signal peptide" evidence="2">
    <location>
        <begin position="1"/>
        <end position="17"/>
    </location>
</feature>
<reference evidence="3" key="1">
    <citation type="submission" date="2016-04" db="EMBL/GenBank/DDBJ databases">
        <authorList>
            <person name="Evans L.H."/>
            <person name="Alamgir A."/>
            <person name="Owens N."/>
            <person name="Weber N.D."/>
            <person name="Virtaneva K."/>
            <person name="Barbian K."/>
            <person name="Babar A."/>
            <person name="Rosenke K."/>
        </authorList>
    </citation>
    <scope>NUCLEOTIDE SEQUENCE [LARGE SCALE GENOMIC DNA]</scope>
    <source>
        <strain evidence="3">CBS 101.48</strain>
    </source>
</reference>
<evidence type="ECO:0000313" key="4">
    <source>
        <dbReference type="Proteomes" id="UP000078561"/>
    </source>
</evidence>
<feature type="transmembrane region" description="Helical" evidence="1">
    <location>
        <begin position="77"/>
        <end position="99"/>
    </location>
</feature>
<proteinExistence type="predicted"/>
<evidence type="ECO:0008006" key="5">
    <source>
        <dbReference type="Google" id="ProtNLM"/>
    </source>
</evidence>
<feature type="transmembrane region" description="Helical" evidence="1">
    <location>
        <begin position="143"/>
        <end position="164"/>
    </location>
</feature>
<keyword evidence="1" id="KW-1133">Transmembrane helix</keyword>
<keyword evidence="4" id="KW-1185">Reference proteome</keyword>
<keyword evidence="1" id="KW-0812">Transmembrane</keyword>
<sequence>MIRTVLVLNALIALISCSGLSVNVASTLGISNSAFDASLLVRFNTQCWTWTITFVLSILVALALTILILYRRLSRHSWVISFAPLALFFVNLATCILLDDKLPWVDNKLRDGPAPFPNSLFLHCTLYGPDYPALYHRCVLMDVTWLSGMTICFLWLVLFCAVRFTSSLSSQPSLSAPSLRSTTHSSIQFYKYYLQDSLSKSQGPPPTPHSCIPKNGPDTVNSSNTTMCQLDPPLFYTHTKSLPPLHSRSSDETLCLPIHSNGSTIYNTSRHDLEVLAVQPQEEKVEVSDVWAESFAPPFIAPLKGTSNSNIIGHGRSLDLGWIGQHHLHDNESASVCSRRMFMARSCPGLNEEQMAMALAEYKTHDPLLRY</sequence>
<evidence type="ECO:0000313" key="3">
    <source>
        <dbReference type="EMBL" id="SAM03614.1"/>
    </source>
</evidence>
<accession>A0A163JUJ8</accession>
<evidence type="ECO:0000256" key="2">
    <source>
        <dbReference type="SAM" id="SignalP"/>
    </source>
</evidence>
<dbReference type="PROSITE" id="PS51257">
    <property type="entry name" value="PROKAR_LIPOPROTEIN"/>
    <property type="match status" value="1"/>
</dbReference>
<dbReference type="AlphaFoldDB" id="A0A163JUJ8"/>
<feature type="transmembrane region" description="Helical" evidence="1">
    <location>
        <begin position="48"/>
        <end position="70"/>
    </location>
</feature>
<dbReference type="Proteomes" id="UP000078561">
    <property type="component" value="Unassembled WGS sequence"/>
</dbReference>
<dbReference type="OrthoDB" id="2286361at2759"/>
<evidence type="ECO:0000256" key="1">
    <source>
        <dbReference type="SAM" id="Phobius"/>
    </source>
</evidence>
<feature type="chain" id="PRO_5007843478" description="MARVEL domain-containing protein" evidence="2">
    <location>
        <begin position="18"/>
        <end position="371"/>
    </location>
</feature>
<protein>
    <recommendedName>
        <fullName evidence="5">MARVEL domain-containing protein</fullName>
    </recommendedName>
</protein>